<dbReference type="EMBL" id="CAMPGE010011555">
    <property type="protein sequence ID" value="CAI2370381.1"/>
    <property type="molecule type" value="Genomic_DNA"/>
</dbReference>
<feature type="compositionally biased region" description="Basic and acidic residues" evidence="3">
    <location>
        <begin position="237"/>
        <end position="259"/>
    </location>
</feature>
<feature type="region of interest" description="Disordered" evidence="3">
    <location>
        <begin position="186"/>
        <end position="270"/>
    </location>
</feature>
<protein>
    <recommendedName>
        <fullName evidence="6">Pre-mRNA-splicing factor CWC26</fullName>
    </recommendedName>
</protein>
<dbReference type="GO" id="GO:0003723">
    <property type="term" value="F:RNA binding"/>
    <property type="evidence" value="ECO:0007669"/>
    <property type="project" value="TreeGrafter"/>
</dbReference>
<feature type="region of interest" description="Disordered" evidence="3">
    <location>
        <begin position="103"/>
        <end position="126"/>
    </location>
</feature>
<dbReference type="InterPro" id="IPR051112">
    <property type="entry name" value="CWC26_splicing_factor"/>
</dbReference>
<feature type="region of interest" description="Disordered" evidence="3">
    <location>
        <begin position="1"/>
        <end position="25"/>
    </location>
</feature>
<evidence type="ECO:0000256" key="1">
    <source>
        <dbReference type="ARBA" id="ARBA00011069"/>
    </source>
</evidence>
<comment type="similarity">
    <text evidence="1">Belongs to the CWC26 family.</text>
</comment>
<organism evidence="4 5">
    <name type="scientific">Euplotes crassus</name>
    <dbReference type="NCBI Taxonomy" id="5936"/>
    <lineage>
        <taxon>Eukaryota</taxon>
        <taxon>Sar</taxon>
        <taxon>Alveolata</taxon>
        <taxon>Ciliophora</taxon>
        <taxon>Intramacronucleata</taxon>
        <taxon>Spirotrichea</taxon>
        <taxon>Hypotrichia</taxon>
        <taxon>Euplotida</taxon>
        <taxon>Euplotidae</taxon>
        <taxon>Moneuplotes</taxon>
    </lineage>
</organism>
<gene>
    <name evidence="4" type="ORF">ECRASSUSDP1_LOCUS11693</name>
</gene>
<evidence type="ECO:0000313" key="4">
    <source>
        <dbReference type="EMBL" id="CAI2370381.1"/>
    </source>
</evidence>
<evidence type="ECO:0000313" key="5">
    <source>
        <dbReference type="Proteomes" id="UP001295684"/>
    </source>
</evidence>
<dbReference type="GO" id="GO:0005684">
    <property type="term" value="C:U2-type spliceosomal complex"/>
    <property type="evidence" value="ECO:0007669"/>
    <property type="project" value="TreeGrafter"/>
</dbReference>
<keyword evidence="5" id="KW-1185">Reference proteome</keyword>
<evidence type="ECO:0000256" key="2">
    <source>
        <dbReference type="SAM" id="Coils"/>
    </source>
</evidence>
<feature type="coiled-coil region" evidence="2">
    <location>
        <begin position="130"/>
        <end position="184"/>
    </location>
</feature>
<feature type="compositionally biased region" description="Basic and acidic residues" evidence="3">
    <location>
        <begin position="314"/>
        <end position="335"/>
    </location>
</feature>
<comment type="caution">
    <text evidence="4">The sequence shown here is derived from an EMBL/GenBank/DDBJ whole genome shotgun (WGS) entry which is preliminary data.</text>
</comment>
<feature type="region of interest" description="Disordered" evidence="3">
    <location>
        <begin position="311"/>
        <end position="335"/>
    </location>
</feature>
<name>A0AAD1UM97_EUPCR</name>
<dbReference type="PANTHER" id="PTHR31809:SF0">
    <property type="entry name" value="BUD13 HOMOLOG"/>
    <property type="match status" value="1"/>
</dbReference>
<keyword evidence="2" id="KW-0175">Coiled coil</keyword>
<dbReference type="Pfam" id="PF09736">
    <property type="entry name" value="Bud13"/>
    <property type="match status" value="1"/>
</dbReference>
<dbReference type="GO" id="GO:0070274">
    <property type="term" value="C:RES complex"/>
    <property type="evidence" value="ECO:0007669"/>
    <property type="project" value="TreeGrafter"/>
</dbReference>
<accession>A0AAD1UM97</accession>
<dbReference type="GO" id="GO:0000398">
    <property type="term" value="P:mRNA splicing, via spliceosome"/>
    <property type="evidence" value="ECO:0007669"/>
    <property type="project" value="TreeGrafter"/>
</dbReference>
<dbReference type="AlphaFoldDB" id="A0AAD1UM97"/>
<evidence type="ECO:0008006" key="6">
    <source>
        <dbReference type="Google" id="ProtNLM"/>
    </source>
</evidence>
<reference evidence="4" key="1">
    <citation type="submission" date="2023-07" db="EMBL/GenBank/DDBJ databases">
        <authorList>
            <consortium name="AG Swart"/>
            <person name="Singh M."/>
            <person name="Singh A."/>
            <person name="Seah K."/>
            <person name="Emmerich C."/>
        </authorList>
    </citation>
    <scope>NUCLEOTIDE SEQUENCE</scope>
    <source>
        <strain evidence="4">DP1</strain>
    </source>
</reference>
<feature type="compositionally biased region" description="Basic and acidic residues" evidence="3">
    <location>
        <begin position="215"/>
        <end position="230"/>
    </location>
</feature>
<evidence type="ECO:0000256" key="3">
    <source>
        <dbReference type="SAM" id="MobiDB-lite"/>
    </source>
</evidence>
<proteinExistence type="inferred from homology"/>
<sequence length="429" mass="50035">MEEMITLGGPIKKKGKKKKKKAPKNAGFTIMDDDMAFQNEGKEQLESLKSTNQTSIMVQGQGMISINKDILKGEEEDDIKPVLVTDMSADKIQDIIAGQKEADIQKQRKKKLKESKKTKTKKRESQWVEIDNEGNKVKALVENKEDKKERKKREKKDIRKEVKLKFLEEQAKKKLRKQELEEKLLGITAVEEDDDKPKRRRHDTDSDSDDEEEAQEKSKPLNAIKMDEMKSGLQSLDDLKKGIEENKKNNQMDEKEAFDQMKAQKTVYRDQNGRVIKGDAMSDMMLNPKDKLRKLNQERLNMWSQGVVQTQEKFNSKDKEELKAENEGKEYDRVVDQEYKEASRFGDPISEIRKHQAGTATDRDKRVLWSRKIFPPCKFEGTPNRFNILPGHRWDGVDRSNGFENRFLDQTNQQKANKELFYKWASKEM</sequence>
<dbReference type="PANTHER" id="PTHR31809">
    <property type="entry name" value="BUD13 HOMOLOG"/>
    <property type="match status" value="1"/>
</dbReference>
<dbReference type="InterPro" id="IPR018609">
    <property type="entry name" value="Bud13"/>
</dbReference>
<feature type="compositionally biased region" description="Basic residues" evidence="3">
    <location>
        <begin position="11"/>
        <end position="23"/>
    </location>
</feature>
<dbReference type="Proteomes" id="UP001295684">
    <property type="component" value="Unassembled WGS sequence"/>
</dbReference>
<feature type="compositionally biased region" description="Basic residues" evidence="3">
    <location>
        <begin position="107"/>
        <end position="122"/>
    </location>
</feature>